<feature type="region of interest" description="Disordered" evidence="1">
    <location>
        <begin position="74"/>
        <end position="99"/>
    </location>
</feature>
<dbReference type="EMBL" id="KB644414">
    <property type="protein sequence ID" value="EPS31716.1"/>
    <property type="molecule type" value="Genomic_DNA"/>
</dbReference>
<evidence type="ECO:0000313" key="2">
    <source>
        <dbReference type="EMBL" id="EPS31716.1"/>
    </source>
</evidence>
<organism evidence="2 3">
    <name type="scientific">Penicillium oxalicum (strain 114-2 / CGMCC 5302)</name>
    <name type="common">Penicillium decumbens</name>
    <dbReference type="NCBI Taxonomy" id="933388"/>
    <lineage>
        <taxon>Eukaryota</taxon>
        <taxon>Fungi</taxon>
        <taxon>Dikarya</taxon>
        <taxon>Ascomycota</taxon>
        <taxon>Pezizomycotina</taxon>
        <taxon>Eurotiomycetes</taxon>
        <taxon>Eurotiomycetidae</taxon>
        <taxon>Eurotiales</taxon>
        <taxon>Aspergillaceae</taxon>
        <taxon>Penicillium</taxon>
    </lineage>
</organism>
<feature type="compositionally biased region" description="Acidic residues" evidence="1">
    <location>
        <begin position="74"/>
        <end position="85"/>
    </location>
</feature>
<protein>
    <submittedName>
        <fullName evidence="2">Uncharacterized protein</fullName>
    </submittedName>
</protein>
<dbReference type="OrthoDB" id="10452959at2759"/>
<gene>
    <name evidence="2" type="ORF">PDE_06673</name>
</gene>
<feature type="region of interest" description="Disordered" evidence="1">
    <location>
        <begin position="1"/>
        <end position="35"/>
    </location>
</feature>
<keyword evidence="3" id="KW-1185">Reference proteome</keyword>
<dbReference type="Proteomes" id="UP000019376">
    <property type="component" value="Unassembled WGS sequence"/>
</dbReference>
<feature type="compositionally biased region" description="Polar residues" evidence="1">
    <location>
        <begin position="15"/>
        <end position="30"/>
    </location>
</feature>
<evidence type="ECO:0000256" key="1">
    <source>
        <dbReference type="SAM" id="MobiDB-lite"/>
    </source>
</evidence>
<accession>S7ZSM1</accession>
<name>S7ZSM1_PENO1</name>
<dbReference type="AlphaFoldDB" id="S7ZSM1"/>
<sequence length="129" mass="14563">MNNSTPDGPHRPLTLANSTENQPIVPQSSEVEQDDPASLRISIELNDCPCGYSEDESPFGDRLWMSCSDWEEDANNYQSENDDNSGDEHEKRIPPPAGEVDYVHFGKGLEYDGEGWIWEQPDGDFWSEV</sequence>
<evidence type="ECO:0000313" key="3">
    <source>
        <dbReference type="Proteomes" id="UP000019376"/>
    </source>
</evidence>
<proteinExistence type="predicted"/>
<dbReference type="HOGENOM" id="CLU_1949550_0_0_1"/>
<reference evidence="2 3" key="1">
    <citation type="journal article" date="2013" name="PLoS ONE">
        <title>Genomic and secretomic analyses reveal unique features of the lignocellulolytic enzyme system of Penicillium decumbens.</title>
        <authorList>
            <person name="Liu G."/>
            <person name="Zhang L."/>
            <person name="Wei X."/>
            <person name="Zou G."/>
            <person name="Qin Y."/>
            <person name="Ma L."/>
            <person name="Li J."/>
            <person name="Zheng H."/>
            <person name="Wang S."/>
            <person name="Wang C."/>
            <person name="Xun L."/>
            <person name="Zhao G.-P."/>
            <person name="Zhou Z."/>
            <person name="Qu Y."/>
        </authorList>
    </citation>
    <scope>NUCLEOTIDE SEQUENCE [LARGE SCALE GENOMIC DNA]</scope>
    <source>
        <strain evidence="3">114-2 / CGMCC 5302</strain>
    </source>
</reference>